<feature type="region of interest" description="Disordered" evidence="1">
    <location>
        <begin position="18"/>
        <end position="57"/>
    </location>
</feature>
<reference evidence="3" key="1">
    <citation type="journal article" date="2014" name="Proc. Natl. Acad. Sci. U.S.A.">
        <title>Extensive sampling of basidiomycete genomes demonstrates inadequacy of the white-rot/brown-rot paradigm for wood decay fungi.</title>
        <authorList>
            <person name="Riley R."/>
            <person name="Salamov A.A."/>
            <person name="Brown D.W."/>
            <person name="Nagy L.G."/>
            <person name="Floudas D."/>
            <person name="Held B.W."/>
            <person name="Levasseur A."/>
            <person name="Lombard V."/>
            <person name="Morin E."/>
            <person name="Otillar R."/>
            <person name="Lindquist E.A."/>
            <person name="Sun H."/>
            <person name="LaButti K.M."/>
            <person name="Schmutz J."/>
            <person name="Jabbour D."/>
            <person name="Luo H."/>
            <person name="Baker S.E."/>
            <person name="Pisabarro A.G."/>
            <person name="Walton J.D."/>
            <person name="Blanchette R.A."/>
            <person name="Henrissat B."/>
            <person name="Martin F."/>
            <person name="Cullen D."/>
            <person name="Hibbett D.S."/>
            <person name="Grigoriev I.V."/>
        </authorList>
    </citation>
    <scope>NUCLEOTIDE SEQUENCE [LARGE SCALE GENOMIC DNA]</scope>
    <source>
        <strain evidence="3">CBS 339.88</strain>
    </source>
</reference>
<proteinExistence type="predicted"/>
<feature type="compositionally biased region" description="Low complexity" evidence="1">
    <location>
        <begin position="25"/>
        <end position="43"/>
    </location>
</feature>
<sequence length="107" mass="11455">MARAAYRCSCWFPASHTTSAVGQQPATPSPWSSTRTTTTSWTARAERQGDATAMSTAAARGNQHFRHLALHHHPGTTTTTTTTKGMDSLSGKYGRGISTIPPLLLAR</sequence>
<name>A0A067SMD7_GALM3</name>
<protein>
    <submittedName>
        <fullName evidence="2">Uncharacterized protein</fullName>
    </submittedName>
</protein>
<dbReference type="HOGENOM" id="CLU_2210249_0_0_1"/>
<evidence type="ECO:0000313" key="3">
    <source>
        <dbReference type="Proteomes" id="UP000027222"/>
    </source>
</evidence>
<dbReference type="EMBL" id="KL142390">
    <property type="protein sequence ID" value="KDR72061.1"/>
    <property type="molecule type" value="Genomic_DNA"/>
</dbReference>
<organism evidence="2 3">
    <name type="scientific">Galerina marginata (strain CBS 339.88)</name>
    <dbReference type="NCBI Taxonomy" id="685588"/>
    <lineage>
        <taxon>Eukaryota</taxon>
        <taxon>Fungi</taxon>
        <taxon>Dikarya</taxon>
        <taxon>Basidiomycota</taxon>
        <taxon>Agaricomycotina</taxon>
        <taxon>Agaricomycetes</taxon>
        <taxon>Agaricomycetidae</taxon>
        <taxon>Agaricales</taxon>
        <taxon>Agaricineae</taxon>
        <taxon>Strophariaceae</taxon>
        <taxon>Galerina</taxon>
    </lineage>
</organism>
<evidence type="ECO:0000313" key="2">
    <source>
        <dbReference type="EMBL" id="KDR72061.1"/>
    </source>
</evidence>
<dbReference type="Proteomes" id="UP000027222">
    <property type="component" value="Unassembled WGS sequence"/>
</dbReference>
<keyword evidence="3" id="KW-1185">Reference proteome</keyword>
<feature type="region of interest" description="Disordered" evidence="1">
    <location>
        <begin position="71"/>
        <end position="93"/>
    </location>
</feature>
<gene>
    <name evidence="2" type="ORF">GALMADRAFT_143400</name>
</gene>
<accession>A0A067SMD7</accession>
<dbReference type="AlphaFoldDB" id="A0A067SMD7"/>
<evidence type="ECO:0000256" key="1">
    <source>
        <dbReference type="SAM" id="MobiDB-lite"/>
    </source>
</evidence>